<evidence type="ECO:0000313" key="2">
    <source>
        <dbReference type="EnsemblMetazoa" id="XP_019855173.1"/>
    </source>
</evidence>
<feature type="compositionally biased region" description="Polar residues" evidence="1">
    <location>
        <begin position="24"/>
        <end position="61"/>
    </location>
</feature>
<sequence length="150" mass="16558">MSLVEMVEFVAYTDTEPASEDSCFPSTDSASQAVMSNSRLESPSPTGSESPNSSIRESLSPSPVKLYKQSDFQGLTYREMVSEVEPLMEVIYSNPLLQSSLQSILVNTATANNGMRDIIDSVSHSLYTAAYCQQRVYCTCMEYNFGKPSF</sequence>
<reference evidence="3" key="1">
    <citation type="journal article" date="2010" name="Nature">
        <title>The Amphimedon queenslandica genome and the evolution of animal complexity.</title>
        <authorList>
            <person name="Srivastava M."/>
            <person name="Simakov O."/>
            <person name="Chapman J."/>
            <person name="Fahey B."/>
            <person name="Gauthier M.E."/>
            <person name="Mitros T."/>
            <person name="Richards G.S."/>
            <person name="Conaco C."/>
            <person name="Dacre M."/>
            <person name="Hellsten U."/>
            <person name="Larroux C."/>
            <person name="Putnam N.H."/>
            <person name="Stanke M."/>
            <person name="Adamska M."/>
            <person name="Darling A."/>
            <person name="Degnan S.M."/>
            <person name="Oakley T.H."/>
            <person name="Plachetzki D.C."/>
            <person name="Zhai Y."/>
            <person name="Adamski M."/>
            <person name="Calcino A."/>
            <person name="Cummins S.F."/>
            <person name="Goodstein D.M."/>
            <person name="Harris C."/>
            <person name="Jackson D.J."/>
            <person name="Leys S.P."/>
            <person name="Shu S."/>
            <person name="Woodcroft B.J."/>
            <person name="Vervoort M."/>
            <person name="Kosik K.S."/>
            <person name="Manning G."/>
            <person name="Degnan B.M."/>
            <person name="Rokhsar D.S."/>
        </authorList>
    </citation>
    <scope>NUCLEOTIDE SEQUENCE [LARGE SCALE GENOMIC DNA]</scope>
</reference>
<dbReference type="EnsemblMetazoa" id="XM_019999614.1">
    <property type="protein sequence ID" value="XP_019855173.1"/>
    <property type="gene ID" value="LOC109584055"/>
</dbReference>
<dbReference type="KEGG" id="aqu:109584055"/>
<proteinExistence type="predicted"/>
<evidence type="ECO:0000256" key="1">
    <source>
        <dbReference type="SAM" id="MobiDB-lite"/>
    </source>
</evidence>
<dbReference type="AlphaFoldDB" id="A0AAN0JER7"/>
<accession>A0AAN0JER7</accession>
<feature type="region of interest" description="Disordered" evidence="1">
    <location>
        <begin position="17"/>
        <end position="63"/>
    </location>
</feature>
<reference evidence="2" key="2">
    <citation type="submission" date="2024-06" db="UniProtKB">
        <authorList>
            <consortium name="EnsemblMetazoa"/>
        </authorList>
    </citation>
    <scope>IDENTIFICATION</scope>
</reference>
<name>A0AAN0JER7_AMPQE</name>
<protein>
    <submittedName>
        <fullName evidence="2">Uncharacterized protein</fullName>
    </submittedName>
</protein>
<dbReference type="GeneID" id="109584055"/>
<dbReference type="Proteomes" id="UP000007879">
    <property type="component" value="Unassembled WGS sequence"/>
</dbReference>
<organism evidence="2 3">
    <name type="scientific">Amphimedon queenslandica</name>
    <name type="common">Sponge</name>
    <dbReference type="NCBI Taxonomy" id="400682"/>
    <lineage>
        <taxon>Eukaryota</taxon>
        <taxon>Metazoa</taxon>
        <taxon>Porifera</taxon>
        <taxon>Demospongiae</taxon>
        <taxon>Heteroscleromorpha</taxon>
        <taxon>Haplosclerida</taxon>
        <taxon>Niphatidae</taxon>
        <taxon>Amphimedon</taxon>
    </lineage>
</organism>
<keyword evidence="3" id="KW-1185">Reference proteome</keyword>
<evidence type="ECO:0000313" key="3">
    <source>
        <dbReference type="Proteomes" id="UP000007879"/>
    </source>
</evidence>
<dbReference type="RefSeq" id="XP_019855173.1">
    <property type="nucleotide sequence ID" value="XM_019999614.1"/>
</dbReference>